<feature type="transmembrane region" description="Helical" evidence="6">
    <location>
        <begin position="171"/>
        <end position="196"/>
    </location>
</feature>
<feature type="transmembrane region" description="Helical" evidence="6">
    <location>
        <begin position="142"/>
        <end position="165"/>
    </location>
</feature>
<dbReference type="PANTHER" id="PTHR12570:SF9">
    <property type="entry name" value="MAGNESIUM TRANSPORTER NIPA8-RELATED"/>
    <property type="match status" value="1"/>
</dbReference>
<dbReference type="OrthoDB" id="165382at2759"/>
<organism evidence="7 8">
    <name type="scientific">Albugo candida</name>
    <dbReference type="NCBI Taxonomy" id="65357"/>
    <lineage>
        <taxon>Eukaryota</taxon>
        <taxon>Sar</taxon>
        <taxon>Stramenopiles</taxon>
        <taxon>Oomycota</taxon>
        <taxon>Peronosporomycetes</taxon>
        <taxon>Albuginales</taxon>
        <taxon>Albuginaceae</taxon>
        <taxon>Albugo</taxon>
    </lineage>
</organism>
<feature type="region of interest" description="Disordered" evidence="5">
    <location>
        <begin position="561"/>
        <end position="618"/>
    </location>
</feature>
<feature type="transmembrane region" description="Helical" evidence="6">
    <location>
        <begin position="256"/>
        <end position="280"/>
    </location>
</feature>
<name>A0A024GLT7_9STRA</name>
<dbReference type="GO" id="GO:0016020">
    <property type="term" value="C:membrane"/>
    <property type="evidence" value="ECO:0007669"/>
    <property type="project" value="UniProtKB-SubCell"/>
</dbReference>
<reference evidence="7 8" key="1">
    <citation type="submission" date="2012-05" db="EMBL/GenBank/DDBJ databases">
        <title>Recombination and specialization in a pathogen metapopulation.</title>
        <authorList>
            <person name="Gardiner A."/>
            <person name="Kemen E."/>
            <person name="Schultz-Larsen T."/>
            <person name="MacLean D."/>
            <person name="Van Oosterhout C."/>
            <person name="Jones J.D.G."/>
        </authorList>
    </citation>
    <scope>NUCLEOTIDE SEQUENCE [LARGE SCALE GENOMIC DNA]</scope>
    <source>
        <strain evidence="7 8">Ac Nc2</strain>
    </source>
</reference>
<feature type="transmembrane region" description="Helical" evidence="6">
    <location>
        <begin position="96"/>
        <end position="117"/>
    </location>
</feature>
<evidence type="ECO:0000256" key="1">
    <source>
        <dbReference type="ARBA" id="ARBA00004141"/>
    </source>
</evidence>
<keyword evidence="2 6" id="KW-0812">Transmembrane</keyword>
<keyword evidence="3 6" id="KW-1133">Transmembrane helix</keyword>
<dbReference type="InterPro" id="IPR008521">
    <property type="entry name" value="Mg_trans_NIPA"/>
</dbReference>
<feature type="compositionally biased region" description="Basic residues" evidence="5">
    <location>
        <begin position="584"/>
        <end position="595"/>
    </location>
</feature>
<feature type="transmembrane region" description="Helical" evidence="6">
    <location>
        <begin position="216"/>
        <end position="236"/>
    </location>
</feature>
<feature type="transmembrane region" description="Helical" evidence="6">
    <location>
        <begin position="339"/>
        <end position="356"/>
    </location>
</feature>
<evidence type="ECO:0000313" key="8">
    <source>
        <dbReference type="Proteomes" id="UP000053237"/>
    </source>
</evidence>
<comment type="subcellular location">
    <subcellularLocation>
        <location evidence="1">Membrane</location>
        <topology evidence="1">Multi-pass membrane protein</topology>
    </subcellularLocation>
</comment>
<evidence type="ECO:0000256" key="4">
    <source>
        <dbReference type="ARBA" id="ARBA00023136"/>
    </source>
</evidence>
<dbReference type="AlphaFoldDB" id="A0A024GLT7"/>
<dbReference type="InParanoid" id="A0A024GLT7"/>
<protein>
    <submittedName>
        <fullName evidence="7">Uncharacterized protein</fullName>
    </submittedName>
</protein>
<evidence type="ECO:0000256" key="2">
    <source>
        <dbReference type="ARBA" id="ARBA00022692"/>
    </source>
</evidence>
<feature type="transmembrane region" description="Helical" evidence="6">
    <location>
        <begin position="397"/>
        <end position="420"/>
    </location>
</feature>
<feature type="region of interest" description="Disordered" evidence="5">
    <location>
        <begin position="448"/>
        <end position="485"/>
    </location>
</feature>
<accession>A0A024GLT7</accession>
<dbReference type="GO" id="GO:0015095">
    <property type="term" value="F:magnesium ion transmembrane transporter activity"/>
    <property type="evidence" value="ECO:0007669"/>
    <property type="project" value="InterPro"/>
</dbReference>
<feature type="transmembrane region" description="Helical" evidence="6">
    <location>
        <begin position="368"/>
        <end position="391"/>
    </location>
</feature>
<dbReference type="Pfam" id="PF05653">
    <property type="entry name" value="Mg_trans_NIPA"/>
    <property type="match status" value="1"/>
</dbReference>
<comment type="caution">
    <text evidence="7">The sequence shown here is derived from an EMBL/GenBank/DDBJ whole genome shotgun (WGS) entry which is preliminary data.</text>
</comment>
<feature type="compositionally biased region" description="Polar residues" evidence="5">
    <location>
        <begin position="607"/>
        <end position="618"/>
    </location>
</feature>
<gene>
    <name evidence="7" type="ORF">BN9_088590</name>
</gene>
<evidence type="ECO:0000256" key="3">
    <source>
        <dbReference type="ARBA" id="ARBA00022989"/>
    </source>
</evidence>
<evidence type="ECO:0000313" key="7">
    <source>
        <dbReference type="EMBL" id="CCI47840.1"/>
    </source>
</evidence>
<keyword evidence="8" id="KW-1185">Reference proteome</keyword>
<keyword evidence="4 6" id="KW-0472">Membrane</keyword>
<dbReference type="Proteomes" id="UP000053237">
    <property type="component" value="Unassembled WGS sequence"/>
</dbReference>
<evidence type="ECO:0000256" key="6">
    <source>
        <dbReference type="SAM" id="Phobius"/>
    </source>
</evidence>
<dbReference type="PANTHER" id="PTHR12570">
    <property type="match status" value="1"/>
</dbReference>
<dbReference type="FunCoup" id="A0A024GLT7">
    <property type="interactions" value="51"/>
</dbReference>
<evidence type="ECO:0000256" key="5">
    <source>
        <dbReference type="SAM" id="MobiDB-lite"/>
    </source>
</evidence>
<proteinExistence type="predicted"/>
<dbReference type="EMBL" id="CAIX01000189">
    <property type="protein sequence ID" value="CCI47840.1"/>
    <property type="molecule type" value="Genomic_DNA"/>
</dbReference>
<sequence>MVSHELCAQSIRHIQCARYFSVCELGTSQLLCRSDCQNSIAANCTSDSADALHSNATKWNTSLEHYVCGNDIHHVGGIVAPGKCFKLAYNGPERSAWVLGFSIAIIFSFLASVGINLQKKALKQNELSANEHEQDPLPVYRLPLWIVGFVLIVAGSILDFVAFGLAPQSLLAPLAALTLVWNMVTYLCYLTVFFLILPTQMLAPCFNKEKLECKDIVATLVIFAGATLAVVFASHTTPSYTLTMLLTLYENVLTCVYFAFVIVCIVLHYGMIKVVETCHLNTRQHHMIEFGSLAFWTRVRMIGYAGLAGTLGGQSVLFAKSCAELLKSSMSGDSPFKHFETYAFIVALSFCLLFQVHFLNCGLLHFDALLMVPVYQAYWIVSSVLGGAIYFQEIRSFSVVQAACFVIGITTTIAGVILLSQRKIVPELTRKKSGTTHREMSAVKSNISNHSLSSGSSDDRSDRPSRVLPSSAVTEGGATSDQHEEIDRLRYKECLTRDAEVEESKAYESAEGVSFTETHDASRVSRQAIENYFDMSAGTCITELLGELGLARASHVPLHLRRSQTRTPHQTVDDIEVGLPASRKNPRNPPPKRRSITFTAFHRGKQFSENSQGKQDSS</sequence>